<evidence type="ECO:0000313" key="1">
    <source>
        <dbReference type="EMBL" id="MES5149290.1"/>
    </source>
</evidence>
<dbReference type="Proteomes" id="UP001434419">
    <property type="component" value="Unassembled WGS sequence"/>
</dbReference>
<evidence type="ECO:0000313" key="4">
    <source>
        <dbReference type="Proteomes" id="UP001434419"/>
    </source>
</evidence>
<reference evidence="1" key="2">
    <citation type="submission" date="2024-06" db="EMBL/GenBank/DDBJ databases">
        <title>Vaginal Lactobacillus fatty acid response mechanisms reveal a metabolite-targeted strategy for bacterial vaginosis treatment.</title>
        <authorList>
            <person name="Zhu M."/>
            <person name="Blainey P.C."/>
            <person name="Bloom S.M."/>
            <person name="Kwon D.S."/>
        </authorList>
    </citation>
    <scope>NUCLEOTIDE SEQUENCE</scope>
    <source>
        <strain evidence="1">194_F1_1</strain>
    </source>
</reference>
<comment type="caution">
    <text evidence="2">The sequence shown here is derived from an EMBL/GenBank/DDBJ whole genome shotgun (WGS) entry which is preliminary data.</text>
</comment>
<dbReference type="EMBL" id="SCLX01000009">
    <property type="protein sequence ID" value="RXF59192.1"/>
    <property type="molecule type" value="Genomic_DNA"/>
</dbReference>
<dbReference type="AlphaFoldDB" id="A0A4Q0LVI1"/>
<dbReference type="RefSeq" id="WP_060462818.1">
    <property type="nucleotide sequence ID" value="NZ_CAZZQD010000001.1"/>
</dbReference>
<dbReference type="EMBL" id="JBETVU010000012">
    <property type="protein sequence ID" value="MES5149290.1"/>
    <property type="molecule type" value="Genomic_DNA"/>
</dbReference>
<gene>
    <name evidence="1" type="ORF">ABVC42_05030</name>
    <name evidence="2" type="ORF">ERD32_02570</name>
</gene>
<name>A0A4Q0LVI1_9LACO</name>
<proteinExistence type="predicted"/>
<accession>A0A4Q0LVI1</accession>
<organism evidence="2 3">
    <name type="scientific">Lactobacillus crispatus</name>
    <dbReference type="NCBI Taxonomy" id="47770"/>
    <lineage>
        <taxon>Bacteria</taxon>
        <taxon>Bacillati</taxon>
        <taxon>Bacillota</taxon>
        <taxon>Bacilli</taxon>
        <taxon>Lactobacillales</taxon>
        <taxon>Lactobacillaceae</taxon>
        <taxon>Lactobacillus</taxon>
    </lineage>
</organism>
<keyword evidence="4" id="KW-1185">Reference proteome</keyword>
<protein>
    <submittedName>
        <fullName evidence="2">Uncharacterized protein</fullName>
    </submittedName>
</protein>
<dbReference type="Proteomes" id="UP000289808">
    <property type="component" value="Unassembled WGS sequence"/>
</dbReference>
<reference evidence="2 3" key="1">
    <citation type="submission" date="2019-01" db="EMBL/GenBank/DDBJ databases">
        <title>The genome sequence of Lactobacillus crispatus L49.</title>
        <authorList>
            <person name="Zhong J."/>
            <person name="Zhang J."/>
        </authorList>
    </citation>
    <scope>NUCLEOTIDE SEQUENCE [LARGE SCALE GENOMIC DNA]</scope>
    <source>
        <strain evidence="2 3">L49</strain>
    </source>
</reference>
<evidence type="ECO:0000313" key="3">
    <source>
        <dbReference type="Proteomes" id="UP000289808"/>
    </source>
</evidence>
<evidence type="ECO:0000313" key="2">
    <source>
        <dbReference type="EMBL" id="RXF59192.1"/>
    </source>
</evidence>
<sequence>MIDKELFNEGIKTVESELNDVKRQQQHWNKGHKVNTRKLYLNLNATMLTLKFLTNEAEKEFLKETQKEHENDRKNN</sequence>